<organism evidence="2 3">
    <name type="scientific">Tetrapisispora phaffii (strain ATCC 24235 / CBS 4417 / NBRC 1672 / NRRL Y-8282 / UCD 70-5)</name>
    <name type="common">Yeast</name>
    <name type="synonym">Fabospora phaffii</name>
    <dbReference type="NCBI Taxonomy" id="1071381"/>
    <lineage>
        <taxon>Eukaryota</taxon>
        <taxon>Fungi</taxon>
        <taxon>Dikarya</taxon>
        <taxon>Ascomycota</taxon>
        <taxon>Saccharomycotina</taxon>
        <taxon>Saccharomycetes</taxon>
        <taxon>Saccharomycetales</taxon>
        <taxon>Saccharomycetaceae</taxon>
        <taxon>Tetrapisispora</taxon>
    </lineage>
</organism>
<dbReference type="OMA" id="TIDMGWS"/>
<dbReference type="EMBL" id="HE612857">
    <property type="protein sequence ID" value="CCE61843.1"/>
    <property type="molecule type" value="Genomic_DNA"/>
</dbReference>
<keyword evidence="1" id="KW-1133">Transmembrane helix</keyword>
<dbReference type="GeneID" id="11535159"/>
<proteinExistence type="predicted"/>
<evidence type="ECO:0000256" key="1">
    <source>
        <dbReference type="SAM" id="Phobius"/>
    </source>
</evidence>
<dbReference type="KEGG" id="tpf:TPHA_0B01700"/>
<sequence>MFFIKRFIIWGLILGVSVTQILLYIPIFTCRSSGKNVLCSPIYKVQLIEDSKLTHDFIATLNELLRLLSYLTIDMGWDGEITTPTIYDNGYLDKAMKENNIFKVNYFGYCKFQDSKNDYCSRLTSSCLDLFGTIAKDMGVYLSRYTSNYKTNPDVIGSSLQQFYYLTLLSIYKFLKMDHKNDNNFLQILYGIHNVKVSDTIHVYSDSYKSAVITLYISMISNNVLKDLLLLEFTAVILLFLAISGFGALLFIWKKQTILPLIIMIISIISFMLSFFSFASTLTNILSLKRLERNEDIIENGWEMLQVTYGSGFIFACIRHSLQWVILILGIVVKKYYSVVPKPQPVIQNEIKEEEDK</sequence>
<dbReference type="GO" id="GO:0070583">
    <property type="term" value="P:spore membrane bending pathway"/>
    <property type="evidence" value="ECO:0007669"/>
    <property type="project" value="EnsemblFungi"/>
</dbReference>
<dbReference type="GO" id="GO:0005628">
    <property type="term" value="C:prospore membrane"/>
    <property type="evidence" value="ECO:0007669"/>
    <property type="project" value="EnsemblFungi"/>
</dbReference>
<dbReference type="RefSeq" id="XP_003684277.1">
    <property type="nucleotide sequence ID" value="XM_003684229.1"/>
</dbReference>
<accession>G8BPB2</accession>
<feature type="transmembrane region" description="Helical" evidence="1">
    <location>
        <begin position="7"/>
        <end position="27"/>
    </location>
</feature>
<feature type="transmembrane region" description="Helical" evidence="1">
    <location>
        <begin position="228"/>
        <end position="251"/>
    </location>
</feature>
<dbReference type="AlphaFoldDB" id="G8BPB2"/>
<dbReference type="Proteomes" id="UP000005666">
    <property type="component" value="Chromosome 2"/>
</dbReference>
<reference evidence="2 3" key="1">
    <citation type="journal article" date="2011" name="Proc. Natl. Acad. Sci. U.S.A.">
        <title>Evolutionary erosion of yeast sex chromosomes by mating-type switching accidents.</title>
        <authorList>
            <person name="Gordon J.L."/>
            <person name="Armisen D."/>
            <person name="Proux-Wera E."/>
            <person name="Oheigeartaigh S.S."/>
            <person name="Byrne K.P."/>
            <person name="Wolfe K.H."/>
        </authorList>
    </citation>
    <scope>NUCLEOTIDE SEQUENCE [LARGE SCALE GENOMIC DNA]</scope>
    <source>
        <strain evidence="3">ATCC 24235 / CBS 4417 / NBRC 1672 / NRRL Y-8282 / UCD 70-5</strain>
    </source>
</reference>
<evidence type="ECO:0000313" key="3">
    <source>
        <dbReference type="Proteomes" id="UP000005666"/>
    </source>
</evidence>
<keyword evidence="1" id="KW-0812">Transmembrane</keyword>
<keyword evidence="3" id="KW-1185">Reference proteome</keyword>
<dbReference type="HOGENOM" id="CLU_776604_0_0_1"/>
<name>G8BPB2_TETPH</name>
<dbReference type="eggNOG" id="ENOG502QW7F">
    <property type="taxonomic scope" value="Eukaryota"/>
</dbReference>
<protein>
    <recommendedName>
        <fullName evidence="4">Spore membrane assembly protein 2</fullName>
    </recommendedName>
</protein>
<feature type="transmembrane region" description="Helical" evidence="1">
    <location>
        <begin position="312"/>
        <end position="333"/>
    </location>
</feature>
<feature type="transmembrane region" description="Helical" evidence="1">
    <location>
        <begin position="258"/>
        <end position="279"/>
    </location>
</feature>
<gene>
    <name evidence="2" type="primary">TPHA0B01700</name>
    <name evidence="2" type="ordered locus">TPHA_0B01700</name>
</gene>
<evidence type="ECO:0000313" key="2">
    <source>
        <dbReference type="EMBL" id="CCE61843.1"/>
    </source>
</evidence>
<dbReference type="GO" id="GO:0005737">
    <property type="term" value="C:cytoplasm"/>
    <property type="evidence" value="ECO:0007669"/>
    <property type="project" value="EnsemblFungi"/>
</dbReference>
<evidence type="ECO:0008006" key="4">
    <source>
        <dbReference type="Google" id="ProtNLM"/>
    </source>
</evidence>
<keyword evidence="1" id="KW-0472">Membrane</keyword>
<dbReference type="OrthoDB" id="4073891at2759"/>